<keyword evidence="2" id="KW-0496">Mitochondrion</keyword>
<geneLocation type="mitochondrion" evidence="2"/>
<evidence type="ECO:0000256" key="1">
    <source>
        <dbReference type="SAM" id="MobiDB-lite"/>
    </source>
</evidence>
<gene>
    <name evidence="2" type="ORF">ABT39_MTgene379</name>
</gene>
<reference evidence="2" key="1">
    <citation type="journal article" date="2015" name="Genome Biol. Evol.">
        <title>Organellar Genomes of White Spruce (Picea glauca): Assembly and Annotation.</title>
        <authorList>
            <person name="Jackman S.D."/>
            <person name="Warren R.L."/>
            <person name="Gibb E.A."/>
            <person name="Vandervalk B.P."/>
            <person name="Mohamadi H."/>
            <person name="Chu J."/>
            <person name="Raymond A."/>
            <person name="Pleasance S."/>
            <person name="Coope R."/>
            <person name="Wildung M.R."/>
            <person name="Ritland C.E."/>
            <person name="Bousquet J."/>
            <person name="Jones S.J."/>
            <person name="Bohlmann J."/>
            <person name="Birol I."/>
        </authorList>
    </citation>
    <scope>NUCLEOTIDE SEQUENCE [LARGE SCALE GENOMIC DNA]</scope>
    <source>
        <tissue evidence="2">Flushing bud</tissue>
    </source>
</reference>
<dbReference type="AlphaFoldDB" id="A0A101M3S2"/>
<feature type="region of interest" description="Disordered" evidence="1">
    <location>
        <begin position="18"/>
        <end position="73"/>
    </location>
</feature>
<sequence length="145" mass="15614">MYRMLIRGSALLGLEPGRVAPRKTFPSTPGGADTPARIAGDGDKNGGEVNSTRRHPGMNVDPSDRDNHSGPGGGYSLIDYEVVEPVALSLAGGEAHPPIYCLLLLRKHCYWRPPLLSGSGLNHTRLAPRWERRGLSSPNSMSSMI</sequence>
<dbReference type="EMBL" id="LKAM01000001">
    <property type="protein sequence ID" value="KUM50536.1"/>
    <property type="molecule type" value="Genomic_DNA"/>
</dbReference>
<evidence type="ECO:0000313" key="2">
    <source>
        <dbReference type="EMBL" id="KUM50536.1"/>
    </source>
</evidence>
<proteinExistence type="predicted"/>
<protein>
    <submittedName>
        <fullName evidence="2">Uncharacterized protein</fullName>
    </submittedName>
</protein>
<accession>A0A101M3S2</accession>
<comment type="caution">
    <text evidence="2">The sequence shown here is derived from an EMBL/GenBank/DDBJ whole genome shotgun (WGS) entry which is preliminary data.</text>
</comment>
<name>A0A101M3S2_PICGL</name>
<organism evidence="2">
    <name type="scientific">Picea glauca</name>
    <name type="common">White spruce</name>
    <name type="synonym">Pinus glauca</name>
    <dbReference type="NCBI Taxonomy" id="3330"/>
    <lineage>
        <taxon>Eukaryota</taxon>
        <taxon>Viridiplantae</taxon>
        <taxon>Streptophyta</taxon>
        <taxon>Embryophyta</taxon>
        <taxon>Tracheophyta</taxon>
        <taxon>Spermatophyta</taxon>
        <taxon>Pinopsida</taxon>
        <taxon>Pinidae</taxon>
        <taxon>Conifers I</taxon>
        <taxon>Pinales</taxon>
        <taxon>Pinaceae</taxon>
        <taxon>Picea</taxon>
    </lineage>
</organism>